<dbReference type="InterPro" id="IPR000760">
    <property type="entry name" value="Inositol_monophosphatase-like"/>
</dbReference>
<sequence>MKTKLIEIIKEASELFKEGYYGTKKTSFKGKKDLVTQYDVAVETFLKEKFTEEFRDFNIIAEESDNKDIEFNNSIIIDPIDGTTNFVNGLVHCAISVGVYKNKKPYMGIVYNPILEQFYFAEVGKGAYLNDEKISVNQDHELMTSLMATGFPYTGATNREDLDFVIKNLETILPRCQDIRRLGSAAIDICMVAAGNYGGFYEINLKPWDVSAGIIILTEAGGKVTNIDGEAFDMFEDKCIVASNRKIHGEILECLEA</sequence>
<dbReference type="Gene3D" id="3.30.540.10">
    <property type="entry name" value="Fructose-1,6-Bisphosphatase, subunit A, domain 1"/>
    <property type="match status" value="1"/>
</dbReference>
<dbReference type="EMBL" id="CACVAS010000007">
    <property type="protein sequence ID" value="CAA6799857.1"/>
    <property type="molecule type" value="Genomic_DNA"/>
</dbReference>
<feature type="binding site" evidence="7">
    <location>
        <position position="80"/>
    </location>
    <ligand>
        <name>Mg(2+)</name>
        <dbReference type="ChEBI" id="CHEBI:18420"/>
        <label>1</label>
        <note>catalytic</note>
    </ligand>
</feature>
<evidence type="ECO:0000313" key="9">
    <source>
        <dbReference type="EMBL" id="CAA6799857.1"/>
    </source>
</evidence>
<dbReference type="PRINTS" id="PR00377">
    <property type="entry name" value="IMPHPHTASES"/>
</dbReference>
<dbReference type="GO" id="GO:0046872">
    <property type="term" value="F:metal ion binding"/>
    <property type="evidence" value="ECO:0007669"/>
    <property type="project" value="UniProtKB-KW"/>
</dbReference>
<reference evidence="9" key="1">
    <citation type="submission" date="2020-01" db="EMBL/GenBank/DDBJ databases">
        <authorList>
            <person name="Meier V. D."/>
            <person name="Meier V D."/>
        </authorList>
    </citation>
    <scope>NUCLEOTIDE SEQUENCE</scope>
    <source>
        <strain evidence="9">HLG_WM_MAG_01</strain>
    </source>
</reference>
<keyword evidence="5 8" id="KW-0378">Hydrolase</keyword>
<evidence type="ECO:0000256" key="2">
    <source>
        <dbReference type="ARBA" id="ARBA00001946"/>
    </source>
</evidence>
<dbReference type="InterPro" id="IPR033942">
    <property type="entry name" value="IMPase"/>
</dbReference>
<protein>
    <recommendedName>
        <fullName evidence="8">Inositol-1-monophosphatase</fullName>
        <ecNumber evidence="8">3.1.3.25</ecNumber>
    </recommendedName>
</protein>
<evidence type="ECO:0000256" key="1">
    <source>
        <dbReference type="ARBA" id="ARBA00001033"/>
    </source>
</evidence>
<comment type="cofactor">
    <cofactor evidence="2 7 8">
        <name>Mg(2+)</name>
        <dbReference type="ChEBI" id="CHEBI:18420"/>
    </cofactor>
</comment>
<dbReference type="Gene3D" id="3.40.190.80">
    <property type="match status" value="1"/>
</dbReference>
<dbReference type="PANTHER" id="PTHR20854">
    <property type="entry name" value="INOSITOL MONOPHOSPHATASE"/>
    <property type="match status" value="1"/>
</dbReference>
<evidence type="ECO:0000256" key="7">
    <source>
        <dbReference type="PIRSR" id="PIRSR600760-2"/>
    </source>
</evidence>
<dbReference type="CDD" id="cd01639">
    <property type="entry name" value="IMPase"/>
    <property type="match status" value="1"/>
</dbReference>
<dbReference type="AlphaFoldDB" id="A0A6S6S6A5"/>
<feature type="binding site" evidence="7">
    <location>
        <position position="62"/>
    </location>
    <ligand>
        <name>Mg(2+)</name>
        <dbReference type="ChEBI" id="CHEBI:18420"/>
        <label>1</label>
        <note>catalytic</note>
    </ligand>
</feature>
<evidence type="ECO:0000256" key="6">
    <source>
        <dbReference type="ARBA" id="ARBA00022842"/>
    </source>
</evidence>
<evidence type="ECO:0000256" key="5">
    <source>
        <dbReference type="ARBA" id="ARBA00022801"/>
    </source>
</evidence>
<name>A0A6S6S6A5_9BACT</name>
<comment type="catalytic activity">
    <reaction evidence="1 8">
        <text>a myo-inositol phosphate + H2O = myo-inositol + phosphate</text>
        <dbReference type="Rhea" id="RHEA:24056"/>
        <dbReference type="ChEBI" id="CHEBI:15377"/>
        <dbReference type="ChEBI" id="CHEBI:17268"/>
        <dbReference type="ChEBI" id="CHEBI:43474"/>
        <dbReference type="ChEBI" id="CHEBI:84139"/>
        <dbReference type="EC" id="3.1.3.25"/>
    </reaction>
</comment>
<evidence type="ECO:0000256" key="3">
    <source>
        <dbReference type="ARBA" id="ARBA00009759"/>
    </source>
</evidence>
<organism evidence="9">
    <name type="scientific">uncultured Sulfurovum sp</name>
    <dbReference type="NCBI Taxonomy" id="269237"/>
    <lineage>
        <taxon>Bacteria</taxon>
        <taxon>Pseudomonadati</taxon>
        <taxon>Campylobacterota</taxon>
        <taxon>Epsilonproteobacteria</taxon>
        <taxon>Campylobacterales</taxon>
        <taxon>Sulfurovaceae</taxon>
        <taxon>Sulfurovum</taxon>
        <taxon>environmental samples</taxon>
    </lineage>
</organism>
<keyword evidence="4 7" id="KW-0479">Metal-binding</keyword>
<dbReference type="EC" id="3.1.3.25" evidence="8"/>
<dbReference type="GO" id="GO:0006020">
    <property type="term" value="P:inositol metabolic process"/>
    <property type="evidence" value="ECO:0007669"/>
    <property type="project" value="TreeGrafter"/>
</dbReference>
<dbReference type="GO" id="GO:0007165">
    <property type="term" value="P:signal transduction"/>
    <property type="evidence" value="ECO:0007669"/>
    <property type="project" value="TreeGrafter"/>
</dbReference>
<feature type="binding site" evidence="7">
    <location>
        <position position="81"/>
    </location>
    <ligand>
        <name>Mg(2+)</name>
        <dbReference type="ChEBI" id="CHEBI:18420"/>
        <label>1</label>
        <note>catalytic</note>
    </ligand>
</feature>
<feature type="binding site" evidence="7">
    <location>
        <position position="78"/>
    </location>
    <ligand>
        <name>Mg(2+)</name>
        <dbReference type="ChEBI" id="CHEBI:18420"/>
        <label>1</label>
        <note>catalytic</note>
    </ligand>
</feature>
<evidence type="ECO:0000256" key="4">
    <source>
        <dbReference type="ARBA" id="ARBA00022723"/>
    </source>
</evidence>
<dbReference type="SUPFAM" id="SSF56655">
    <property type="entry name" value="Carbohydrate phosphatase"/>
    <property type="match status" value="1"/>
</dbReference>
<dbReference type="GO" id="GO:0008934">
    <property type="term" value="F:inositol monophosphate 1-phosphatase activity"/>
    <property type="evidence" value="ECO:0007669"/>
    <property type="project" value="InterPro"/>
</dbReference>
<proteinExistence type="inferred from homology"/>
<gene>
    <name evidence="9" type="ORF">HELGO_WM71491</name>
</gene>
<dbReference type="Pfam" id="PF00459">
    <property type="entry name" value="Inositol_P"/>
    <property type="match status" value="1"/>
</dbReference>
<dbReference type="FunFam" id="3.40.190.80:FF:000002">
    <property type="entry name" value="Inositol-1-monophosphatase"/>
    <property type="match status" value="1"/>
</dbReference>
<dbReference type="PANTHER" id="PTHR20854:SF4">
    <property type="entry name" value="INOSITOL-1-MONOPHOSPHATASE-RELATED"/>
    <property type="match status" value="1"/>
</dbReference>
<evidence type="ECO:0000256" key="8">
    <source>
        <dbReference type="RuleBase" id="RU364068"/>
    </source>
</evidence>
<feature type="binding site" evidence="7">
    <location>
        <position position="209"/>
    </location>
    <ligand>
        <name>Mg(2+)</name>
        <dbReference type="ChEBI" id="CHEBI:18420"/>
        <label>1</label>
        <note>catalytic</note>
    </ligand>
</feature>
<accession>A0A6S6S6A5</accession>
<keyword evidence="6 7" id="KW-0460">Magnesium</keyword>
<comment type="similarity">
    <text evidence="3 8">Belongs to the inositol monophosphatase superfamily.</text>
</comment>